<reference evidence="2" key="1">
    <citation type="submission" date="2021-02" db="EMBL/GenBank/DDBJ databases">
        <authorList>
            <person name="Nowell W R."/>
        </authorList>
    </citation>
    <scope>NUCLEOTIDE SEQUENCE</scope>
</reference>
<accession>A0A820QUV4</accession>
<dbReference type="CDD" id="cd01650">
    <property type="entry name" value="RT_nLTR_like"/>
    <property type="match status" value="1"/>
</dbReference>
<proteinExistence type="predicted"/>
<dbReference type="EMBL" id="CAJOBG010043252">
    <property type="protein sequence ID" value="CAF4425985.1"/>
    <property type="molecule type" value="Genomic_DNA"/>
</dbReference>
<comment type="caution">
    <text evidence="2">The sequence shown here is derived from an EMBL/GenBank/DDBJ whole genome shotgun (WGS) entry which is preliminary data.</text>
</comment>
<feature type="domain" description="Reverse transcriptase" evidence="1">
    <location>
        <begin position="57"/>
        <end position="333"/>
    </location>
</feature>
<dbReference type="InterPro" id="IPR043502">
    <property type="entry name" value="DNA/RNA_pol_sf"/>
</dbReference>
<evidence type="ECO:0000259" key="1">
    <source>
        <dbReference type="PROSITE" id="PS50878"/>
    </source>
</evidence>
<dbReference type="PROSITE" id="PS50878">
    <property type="entry name" value="RT_POL"/>
    <property type="match status" value="1"/>
</dbReference>
<dbReference type="SUPFAM" id="SSF56672">
    <property type="entry name" value="DNA/RNA polymerases"/>
    <property type="match status" value="1"/>
</dbReference>
<name>A0A820QUV4_9BILA</name>
<dbReference type="AlphaFoldDB" id="A0A820QUV4"/>
<evidence type="ECO:0000313" key="2">
    <source>
        <dbReference type="EMBL" id="CAF4425985.1"/>
    </source>
</evidence>
<dbReference type="Proteomes" id="UP000663866">
    <property type="component" value="Unassembled WGS sequence"/>
</dbReference>
<gene>
    <name evidence="2" type="ORF">OVN521_LOCUS36390</name>
</gene>
<dbReference type="InterPro" id="IPR000477">
    <property type="entry name" value="RT_dom"/>
</dbReference>
<sequence length="347" mass="40088">MEYIPNIPIESITLNEVELEWNKFKSKKSSDSAGTSAFLLKQLPKKYINIITVLFNKCAGKGEFFNGSKHAKVICLSKDGLYPAVNKLRPISLLPNLGKWYERIMHKRILKWCKDMNIYVNEQSGFSPERRLQARIIPLIEDLRQTITACNRPSLCIFVDFLSAFDRMWYPALIQTLIEIDMPLNYTKWITSWLKNRTIAIHYGDSTSRTINMNVGAPQGSILAATLFRLHIHFLPRAFFKVTTHLFADDLAIVISGQLDKKFSENIIEIEERVKYVMKVLEEYSENIILPVNINKTKALLCHNVVAPKIPKIEYKKQKIEIVKSFKYLGVTLTQKLGWGKYIDEKI</sequence>
<dbReference type="Pfam" id="PF00078">
    <property type="entry name" value="RVT_1"/>
    <property type="match status" value="1"/>
</dbReference>
<organism evidence="2 3">
    <name type="scientific">Rotaria magnacalcarata</name>
    <dbReference type="NCBI Taxonomy" id="392030"/>
    <lineage>
        <taxon>Eukaryota</taxon>
        <taxon>Metazoa</taxon>
        <taxon>Spiralia</taxon>
        <taxon>Gnathifera</taxon>
        <taxon>Rotifera</taxon>
        <taxon>Eurotatoria</taxon>
        <taxon>Bdelloidea</taxon>
        <taxon>Philodinida</taxon>
        <taxon>Philodinidae</taxon>
        <taxon>Rotaria</taxon>
    </lineage>
</organism>
<feature type="non-terminal residue" evidence="2">
    <location>
        <position position="347"/>
    </location>
</feature>
<protein>
    <recommendedName>
        <fullName evidence="1">Reverse transcriptase domain-containing protein</fullName>
    </recommendedName>
</protein>
<feature type="non-terminal residue" evidence="2">
    <location>
        <position position="1"/>
    </location>
</feature>
<evidence type="ECO:0000313" key="3">
    <source>
        <dbReference type="Proteomes" id="UP000663866"/>
    </source>
</evidence>
<dbReference type="PANTHER" id="PTHR19446">
    <property type="entry name" value="REVERSE TRANSCRIPTASES"/>
    <property type="match status" value="1"/>
</dbReference>
<keyword evidence="3" id="KW-1185">Reference proteome</keyword>